<dbReference type="InterPro" id="IPR003770">
    <property type="entry name" value="MLTG-like"/>
</dbReference>
<sequence>MLRRLIVLALALFFLAAVLVYQQMQQLATTPLQLTTPLFTVPAGASATGLCRRLQRDGYVQQQDCQLFRLQLWLEPELAAVKAGTYKVTGDASLIALIEQFVRGEVAQFPFTIREGETLQQTLERLEQAEHLQFDIDASEQLLTLLSWPEAWGEAPSQAEGLFFPETYNYTVGSSASQLLQRAHQSLLQHLSASWEQRHFDIPLQSPYELLIMASIIEKESGYEPEKPLISSVFMNRLRDNMRLQTDPTVIYGLESFSGRITRADLQNPHPYNTYRHHGLPPGPISAVSRSSLQAAARPVDSSMYYFVSKGDGSHVFSETLQEHNAAVRRYILGQGRSEQDNSEQNNSGQTNEQ</sequence>
<organism evidence="9 10">
    <name type="scientific">Alkalimonas collagenimarina</name>
    <dbReference type="NCBI Taxonomy" id="400390"/>
    <lineage>
        <taxon>Bacteria</taxon>
        <taxon>Pseudomonadati</taxon>
        <taxon>Pseudomonadota</taxon>
        <taxon>Gammaproteobacteria</taxon>
        <taxon>Alkalimonas</taxon>
    </lineage>
</organism>
<proteinExistence type="inferred from homology"/>
<evidence type="ECO:0000256" key="7">
    <source>
        <dbReference type="HAMAP-Rule" id="MF_02065"/>
    </source>
</evidence>
<dbReference type="Gene3D" id="3.30.160.60">
    <property type="entry name" value="Classic Zinc Finger"/>
    <property type="match status" value="1"/>
</dbReference>
<feature type="site" description="Important for catalytic activity" evidence="7">
    <location>
        <position position="220"/>
    </location>
</feature>
<reference evidence="9 10" key="1">
    <citation type="submission" date="2023-08" db="EMBL/GenBank/DDBJ databases">
        <authorList>
            <person name="Joshi A."/>
            <person name="Thite S."/>
        </authorList>
    </citation>
    <scope>NUCLEOTIDE SEQUENCE [LARGE SCALE GENOMIC DNA]</scope>
    <source>
        <strain evidence="9 10">AC40</strain>
    </source>
</reference>
<evidence type="ECO:0000256" key="4">
    <source>
        <dbReference type="ARBA" id="ARBA00023136"/>
    </source>
</evidence>
<dbReference type="CDD" id="cd08010">
    <property type="entry name" value="MltG_like"/>
    <property type="match status" value="1"/>
</dbReference>
<dbReference type="Gene3D" id="3.30.1490.480">
    <property type="entry name" value="Endolytic murein transglycosylase"/>
    <property type="match status" value="1"/>
</dbReference>
<keyword evidence="2 7" id="KW-0812">Transmembrane</keyword>
<evidence type="ECO:0000256" key="2">
    <source>
        <dbReference type="ARBA" id="ARBA00022692"/>
    </source>
</evidence>
<dbReference type="Proteomes" id="UP001231616">
    <property type="component" value="Unassembled WGS sequence"/>
</dbReference>
<evidence type="ECO:0000256" key="5">
    <source>
        <dbReference type="ARBA" id="ARBA00023239"/>
    </source>
</evidence>
<evidence type="ECO:0000313" key="9">
    <source>
        <dbReference type="EMBL" id="MDP4537225.1"/>
    </source>
</evidence>
<dbReference type="RefSeq" id="WP_305894488.1">
    <property type="nucleotide sequence ID" value="NZ_JAUZVZ010000021.1"/>
</dbReference>
<feature type="region of interest" description="Disordered" evidence="8">
    <location>
        <begin position="334"/>
        <end position="354"/>
    </location>
</feature>
<evidence type="ECO:0000256" key="6">
    <source>
        <dbReference type="ARBA" id="ARBA00023316"/>
    </source>
</evidence>
<dbReference type="Pfam" id="PF02618">
    <property type="entry name" value="YceG"/>
    <property type="match status" value="1"/>
</dbReference>
<keyword evidence="1 7" id="KW-1003">Cell membrane</keyword>
<dbReference type="PANTHER" id="PTHR30518">
    <property type="entry name" value="ENDOLYTIC MUREIN TRANSGLYCOSYLASE"/>
    <property type="match status" value="1"/>
</dbReference>
<keyword evidence="7" id="KW-0997">Cell inner membrane</keyword>
<comment type="function">
    <text evidence="7">Functions as a peptidoglycan terminase that cleaves nascent peptidoglycan strands endolytically to terminate their elongation.</text>
</comment>
<gene>
    <name evidence="7 9" type="primary">mltG</name>
    <name evidence="9" type="ORF">Q3O60_13620</name>
</gene>
<dbReference type="EMBL" id="JAUZVZ010000021">
    <property type="protein sequence ID" value="MDP4537225.1"/>
    <property type="molecule type" value="Genomic_DNA"/>
</dbReference>
<keyword evidence="10" id="KW-1185">Reference proteome</keyword>
<keyword evidence="6 7" id="KW-0961">Cell wall biogenesis/degradation</keyword>
<accession>A0ABT9H1P3</accession>
<dbReference type="HAMAP" id="MF_02065">
    <property type="entry name" value="MltG"/>
    <property type="match status" value="1"/>
</dbReference>
<evidence type="ECO:0000256" key="3">
    <source>
        <dbReference type="ARBA" id="ARBA00022989"/>
    </source>
</evidence>
<name>A0ABT9H1P3_9GAMM</name>
<comment type="caution">
    <text evidence="9">The sequence shown here is derived from an EMBL/GenBank/DDBJ whole genome shotgun (WGS) entry which is preliminary data.</text>
</comment>
<evidence type="ECO:0000256" key="1">
    <source>
        <dbReference type="ARBA" id="ARBA00022475"/>
    </source>
</evidence>
<feature type="compositionally biased region" description="Polar residues" evidence="8">
    <location>
        <begin position="343"/>
        <end position="354"/>
    </location>
</feature>
<dbReference type="PANTHER" id="PTHR30518:SF2">
    <property type="entry name" value="ENDOLYTIC MUREIN TRANSGLYCOSYLASE"/>
    <property type="match status" value="1"/>
</dbReference>
<comment type="catalytic activity">
    <reaction evidence="7">
        <text>a peptidoglycan chain = a peptidoglycan chain with N-acetyl-1,6-anhydromuramyl-[peptide] at the reducing end + a peptidoglycan chain with N-acetylglucosamine at the non-reducing end.</text>
        <dbReference type="EC" id="4.2.2.29"/>
    </reaction>
</comment>
<keyword evidence="4 7" id="KW-0472">Membrane</keyword>
<evidence type="ECO:0000256" key="8">
    <source>
        <dbReference type="SAM" id="MobiDB-lite"/>
    </source>
</evidence>
<dbReference type="NCBIfam" id="TIGR00247">
    <property type="entry name" value="endolytic transglycosylase MltG"/>
    <property type="match status" value="1"/>
</dbReference>
<keyword evidence="3 7" id="KW-1133">Transmembrane helix</keyword>
<keyword evidence="5 7" id="KW-0456">Lyase</keyword>
<evidence type="ECO:0000313" key="10">
    <source>
        <dbReference type="Proteomes" id="UP001231616"/>
    </source>
</evidence>
<comment type="similarity">
    <text evidence="7">Belongs to the transglycosylase MltG family.</text>
</comment>
<dbReference type="EC" id="4.2.2.29" evidence="7"/>
<protein>
    <recommendedName>
        <fullName evidence="7">Endolytic murein transglycosylase</fullName>
        <ecNumber evidence="7">4.2.2.29</ecNumber>
    </recommendedName>
    <alternativeName>
        <fullName evidence="7">Peptidoglycan lytic transglycosylase</fullName>
    </alternativeName>
    <alternativeName>
        <fullName evidence="7">Peptidoglycan polymerization terminase</fullName>
    </alternativeName>
</protein>